<keyword evidence="2" id="KW-0342">GTP-binding</keyword>
<dbReference type="GO" id="GO:0005525">
    <property type="term" value="F:GTP binding"/>
    <property type="evidence" value="ECO:0007669"/>
    <property type="project" value="UniProtKB-KW"/>
</dbReference>
<comment type="caution">
    <text evidence="3">The sequence shown here is derived from an EMBL/GenBank/DDBJ whole genome shotgun (WGS) entry which is preliminary data.</text>
</comment>
<dbReference type="Pfam" id="PF00071">
    <property type="entry name" value="Ras"/>
    <property type="match status" value="1"/>
</dbReference>
<dbReference type="InterPro" id="IPR001806">
    <property type="entry name" value="Small_GTPase"/>
</dbReference>
<dbReference type="SMART" id="SM00174">
    <property type="entry name" value="RHO"/>
    <property type="match status" value="1"/>
</dbReference>
<evidence type="ECO:0000313" key="4">
    <source>
        <dbReference type="Proteomes" id="UP001054945"/>
    </source>
</evidence>
<dbReference type="GO" id="GO:0003924">
    <property type="term" value="F:GTPase activity"/>
    <property type="evidence" value="ECO:0007669"/>
    <property type="project" value="InterPro"/>
</dbReference>
<organism evidence="3 4">
    <name type="scientific">Caerostris extrusa</name>
    <name type="common">Bark spider</name>
    <name type="synonym">Caerostris bankana</name>
    <dbReference type="NCBI Taxonomy" id="172846"/>
    <lineage>
        <taxon>Eukaryota</taxon>
        <taxon>Metazoa</taxon>
        <taxon>Ecdysozoa</taxon>
        <taxon>Arthropoda</taxon>
        <taxon>Chelicerata</taxon>
        <taxon>Arachnida</taxon>
        <taxon>Araneae</taxon>
        <taxon>Araneomorphae</taxon>
        <taxon>Entelegynae</taxon>
        <taxon>Araneoidea</taxon>
        <taxon>Araneidae</taxon>
        <taxon>Caerostris</taxon>
    </lineage>
</organism>
<dbReference type="InterPro" id="IPR003578">
    <property type="entry name" value="Small_GTPase_Rho"/>
</dbReference>
<dbReference type="Gene3D" id="3.40.50.300">
    <property type="entry name" value="P-loop containing nucleotide triphosphate hydrolases"/>
    <property type="match status" value="1"/>
</dbReference>
<reference evidence="3 4" key="1">
    <citation type="submission" date="2021-06" db="EMBL/GenBank/DDBJ databases">
        <title>Caerostris extrusa draft genome.</title>
        <authorList>
            <person name="Kono N."/>
            <person name="Arakawa K."/>
        </authorList>
    </citation>
    <scope>NUCLEOTIDE SEQUENCE [LARGE SCALE GENOMIC DNA]</scope>
</reference>
<dbReference type="GO" id="GO:0001667">
    <property type="term" value="P:ameboidal-type cell migration"/>
    <property type="evidence" value="ECO:0007669"/>
    <property type="project" value="UniProtKB-ARBA"/>
</dbReference>
<protein>
    <submittedName>
        <fullName evidence="3">Uncharacterized protein</fullName>
    </submittedName>
</protein>
<evidence type="ECO:0000256" key="1">
    <source>
        <dbReference type="ARBA" id="ARBA00022741"/>
    </source>
</evidence>
<gene>
    <name evidence="3" type="ORF">CEXT_788101</name>
</gene>
<dbReference type="EMBL" id="BPLR01008006">
    <property type="protein sequence ID" value="GIY21351.1"/>
    <property type="molecule type" value="Genomic_DNA"/>
</dbReference>
<keyword evidence="1" id="KW-0547">Nucleotide-binding</keyword>
<name>A0AAV4RKR3_CAEEX</name>
<dbReference type="Proteomes" id="UP001054945">
    <property type="component" value="Unassembled WGS sequence"/>
</dbReference>
<dbReference type="GO" id="GO:0003006">
    <property type="term" value="P:developmental process involved in reproduction"/>
    <property type="evidence" value="ECO:0007669"/>
    <property type="project" value="UniProtKB-ARBA"/>
</dbReference>
<dbReference type="AlphaFoldDB" id="A0AAV4RKR3"/>
<dbReference type="GO" id="GO:0035006">
    <property type="term" value="P:melanization defense response"/>
    <property type="evidence" value="ECO:0007669"/>
    <property type="project" value="UniProtKB-ARBA"/>
</dbReference>
<dbReference type="GO" id="GO:0035099">
    <property type="term" value="P:hemocyte migration"/>
    <property type="evidence" value="ECO:0007669"/>
    <property type="project" value="UniProtKB-ARBA"/>
</dbReference>
<dbReference type="GO" id="GO:0022412">
    <property type="term" value="P:cellular process involved in reproduction in multicellular organism"/>
    <property type="evidence" value="ECO:0007669"/>
    <property type="project" value="UniProtKB-ARBA"/>
</dbReference>
<dbReference type="PANTHER" id="PTHR24072">
    <property type="entry name" value="RHO FAMILY GTPASE"/>
    <property type="match status" value="1"/>
</dbReference>
<proteinExistence type="predicted"/>
<evidence type="ECO:0000256" key="2">
    <source>
        <dbReference type="ARBA" id="ARBA00023134"/>
    </source>
</evidence>
<sequence length="81" mass="9583">MCFSVDNHESYENITAKWYPEIRHHCRKTPIILIGTKIDLRENSENKKHFLVKAKVFEEAAKIVFKLKMEPSDKHQNCVLL</sequence>
<accession>A0AAV4RKR3</accession>
<dbReference type="SUPFAM" id="SSF52540">
    <property type="entry name" value="P-loop containing nucleoside triphosphate hydrolases"/>
    <property type="match status" value="1"/>
</dbReference>
<evidence type="ECO:0000313" key="3">
    <source>
        <dbReference type="EMBL" id="GIY21351.1"/>
    </source>
</evidence>
<keyword evidence="4" id="KW-1185">Reference proteome</keyword>
<dbReference type="InterPro" id="IPR027417">
    <property type="entry name" value="P-loop_NTPase"/>
</dbReference>
<dbReference type="GO" id="GO:0007264">
    <property type="term" value="P:small GTPase-mediated signal transduction"/>
    <property type="evidence" value="ECO:0007669"/>
    <property type="project" value="InterPro"/>
</dbReference>